<accession>A0A8T0HZB0</accession>
<name>A0A8T0HZB0_CERPU</name>
<feature type="domain" description="Heterokaryon incompatibility" evidence="1">
    <location>
        <begin position="299"/>
        <end position="449"/>
    </location>
</feature>
<sequence length="794" mass="90897">MCSLTKLVHQDWHARQFVFSSTSRICHGFTSRASCLCDEKWDESWEPMKTDELLLNKLLIQRPNIMAMDSKGLCSFCETIDFRPGFYRVLSDPVTDDTGSEDYGSDFDHDIGFEEKYTLDKILRNSEQCIFCGKIAERFRQWSLHQSSDQTFTLQNACSVLVMQIHSRSLEVDDEGGPEGTLIRILVQLTFYRPSPEGGVFGPCFEFQKCSPRPPTVTEVCNASSLFDWEDGEEEAYSGRIRPLVADTRLFRKWKESCCDIHGDQCNMDLPGIQLPRLRLIDVEKRCVVDSHEDSNVRYTALSYVWGKVNLPRLTKSTDKLFQEPGSLNTKMLPSIIDDAIEVTKSLGEKYIWIDCLCIMQDNEADLGKFISRMNWIFGSAIVTIVAASGGNAEARLPGIKPNSRTREQIPFYIKGVSVLETLDPEGLGENSSFLGESVWQKRAWTFQEKLFSGRALIFTSEQVYWECQKASWCEDGLWETSKSPTIYRHSLADADFRQPWEIDDDSFERIYRKLVEEYSSRMLSFGSDYLRAFVGVLNHFVTLQAEQWFFWCLPGYFLSTALTWPCDSSATRRLDCCTSSSDGIITLTSFPSWSWVGWVGEVYYAQLFGKLTSETVDLIFYFLNENGLVEEIHSALPTQSLSEIHLRTDGDKTIVNQKDIPDSVLARSIAANTIWFSSSGTIYSFRHDFLYFWSSAAILHIRRGKNSYGEDKPYFRCNGKDKFFHSSLIPGPDQLEEVAEFIVIGKDTADKSQLTLLYVEWEDGVAYRRGLVHLKISDWVELDNRVWKLIILG</sequence>
<evidence type="ECO:0000259" key="1">
    <source>
        <dbReference type="Pfam" id="PF06985"/>
    </source>
</evidence>
<protein>
    <recommendedName>
        <fullName evidence="1">Heterokaryon incompatibility domain-containing protein</fullName>
    </recommendedName>
</protein>
<proteinExistence type="predicted"/>
<reference evidence="2" key="1">
    <citation type="submission" date="2020-06" db="EMBL/GenBank/DDBJ databases">
        <title>WGS assembly of Ceratodon purpureus strain R40.</title>
        <authorList>
            <person name="Carey S.B."/>
            <person name="Jenkins J."/>
            <person name="Shu S."/>
            <person name="Lovell J.T."/>
            <person name="Sreedasyam A."/>
            <person name="Maumus F."/>
            <person name="Tiley G.P."/>
            <person name="Fernandez-Pozo N."/>
            <person name="Barry K."/>
            <person name="Chen C."/>
            <person name="Wang M."/>
            <person name="Lipzen A."/>
            <person name="Daum C."/>
            <person name="Saski C.A."/>
            <person name="Payton A.C."/>
            <person name="Mcbreen J.C."/>
            <person name="Conrad R.E."/>
            <person name="Kollar L.M."/>
            <person name="Olsson S."/>
            <person name="Huttunen S."/>
            <person name="Landis J.B."/>
            <person name="Wickett N.J."/>
            <person name="Johnson M.G."/>
            <person name="Rensing S.A."/>
            <person name="Grimwood J."/>
            <person name="Schmutz J."/>
            <person name="Mcdaniel S.F."/>
        </authorList>
    </citation>
    <scope>NUCLEOTIDE SEQUENCE</scope>
    <source>
        <strain evidence="2">R40</strain>
    </source>
</reference>
<dbReference type="PANTHER" id="PTHR33112">
    <property type="entry name" value="DOMAIN PROTEIN, PUTATIVE-RELATED"/>
    <property type="match status" value="1"/>
</dbReference>
<comment type="caution">
    <text evidence="2">The sequence shown here is derived from an EMBL/GenBank/DDBJ whole genome shotgun (WGS) entry which is preliminary data.</text>
</comment>
<keyword evidence="3" id="KW-1185">Reference proteome</keyword>
<dbReference type="PANTHER" id="PTHR33112:SF12">
    <property type="entry name" value="HETEROKARYON INCOMPATIBILITY DOMAIN-CONTAINING PROTEIN"/>
    <property type="match status" value="1"/>
</dbReference>
<organism evidence="2 3">
    <name type="scientific">Ceratodon purpureus</name>
    <name type="common">Fire moss</name>
    <name type="synonym">Dicranum purpureum</name>
    <dbReference type="NCBI Taxonomy" id="3225"/>
    <lineage>
        <taxon>Eukaryota</taxon>
        <taxon>Viridiplantae</taxon>
        <taxon>Streptophyta</taxon>
        <taxon>Embryophyta</taxon>
        <taxon>Bryophyta</taxon>
        <taxon>Bryophytina</taxon>
        <taxon>Bryopsida</taxon>
        <taxon>Dicranidae</taxon>
        <taxon>Pseudoditrichales</taxon>
        <taxon>Ditrichaceae</taxon>
        <taxon>Ceratodon</taxon>
    </lineage>
</organism>
<gene>
    <name evidence="2" type="ORF">KC19_5G021900</name>
</gene>
<evidence type="ECO:0000313" key="2">
    <source>
        <dbReference type="EMBL" id="KAG0575668.1"/>
    </source>
</evidence>
<evidence type="ECO:0000313" key="3">
    <source>
        <dbReference type="Proteomes" id="UP000822688"/>
    </source>
</evidence>
<dbReference type="AlphaFoldDB" id="A0A8T0HZB0"/>
<dbReference type="InterPro" id="IPR010730">
    <property type="entry name" value="HET"/>
</dbReference>
<dbReference type="Pfam" id="PF06985">
    <property type="entry name" value="HET"/>
    <property type="match status" value="1"/>
</dbReference>
<dbReference type="EMBL" id="CM026425">
    <property type="protein sequence ID" value="KAG0575668.1"/>
    <property type="molecule type" value="Genomic_DNA"/>
</dbReference>
<dbReference type="Proteomes" id="UP000822688">
    <property type="component" value="Chromosome 5"/>
</dbReference>